<dbReference type="GO" id="GO:0004197">
    <property type="term" value="F:cysteine-type endopeptidase activity"/>
    <property type="evidence" value="ECO:0007669"/>
    <property type="project" value="InterPro"/>
</dbReference>
<dbReference type="SMART" id="SM00320">
    <property type="entry name" value="WD40"/>
    <property type="match status" value="9"/>
</dbReference>
<evidence type="ECO:0000256" key="4">
    <source>
        <dbReference type="SAM" id="SignalP"/>
    </source>
</evidence>
<feature type="repeat" description="WD" evidence="3">
    <location>
        <begin position="243"/>
        <end position="284"/>
    </location>
</feature>
<dbReference type="GO" id="GO:0006508">
    <property type="term" value="P:proteolysis"/>
    <property type="evidence" value="ECO:0007669"/>
    <property type="project" value="InterPro"/>
</dbReference>
<dbReference type="InterPro" id="IPR019775">
    <property type="entry name" value="WD40_repeat_CS"/>
</dbReference>
<dbReference type="PANTHER" id="PTHR19879">
    <property type="entry name" value="TRANSCRIPTION INITIATION FACTOR TFIID"/>
    <property type="match status" value="1"/>
</dbReference>
<gene>
    <name evidence="6" type="ORF">CRYO30217_03022</name>
</gene>
<dbReference type="CDD" id="cd00200">
    <property type="entry name" value="WD40"/>
    <property type="match status" value="1"/>
</dbReference>
<evidence type="ECO:0000256" key="3">
    <source>
        <dbReference type="PROSITE-ProRule" id="PRU00221"/>
    </source>
</evidence>
<evidence type="ECO:0000259" key="5">
    <source>
        <dbReference type="Pfam" id="PF00656"/>
    </source>
</evidence>
<feature type="repeat" description="WD" evidence="3">
    <location>
        <begin position="491"/>
        <end position="532"/>
    </location>
</feature>
<keyword evidence="1 3" id="KW-0853">WD repeat</keyword>
<dbReference type="InterPro" id="IPR020472">
    <property type="entry name" value="WD40_PAC1"/>
</dbReference>
<sequence>MRLFLLSLYLIVVSSVFGQRPEVVVSTGHISQVNSISISDDGKFIATGGVDKTVKIIETSTGKELRTIANNNQRISVVKFDKTTTYIGAHLEGESVKIFDIATGDLVSEFASSIDEFDFCLDDKKIVFVDMQSNLCIGDIMTGEITVLSEIVGPQRMRVSTIDDGKAVVLNYQSEIYEVDLNTGTVLRSTTLELDMETKFATCRFALSPDEKYLAIAYDIGKNGQKGTPYIYDYQSFELIGRLEGHETRIFDMIFSKQTGHLLTTSHDQTTKAWNVKKMKLINTMKMGTFGSMALEVHPFEEYFLQADMSTIYYVNERSGKVVKTFKALGNSIVHMAYDQIGNYLVAAGTNVSLKVWDLEQNKIKRSIMGFWPVAFSPNAKDLVAMYNGVALAVWDPSTGEQKRTLDTENELIQKITYNANGELLAGAGFMGVIKLWDMNNYKLSKKFIGHTGGIYGLDFSPDSKLLASCGMDNTVRIWDVENGKEIHQILEENAIIVSDVKFSPDGKYLAASAWDHKIRVYNTEDWSLQYTLEGHTNMITTIDFSVDGRYLASGAGNNTVAEADNSVIVWDMTTGKEHCKYKGHRGMIQKVIFDKLSTHVYSTGDDGTIRVWDYTNCEEVALMASVGNDDYVIATPDNYYMSSKDALDAVSFRIGKKLYPFEQFDLKLNRPDIISARLGKTPQGLINAYEYIYKKRLRKMGFSEDQLGDDFHLPTVKIETESNVFTTTERNFKLTVFGDDEKYLLDRLNVYVNDVPIYGLQGFDLKDLNAHSVRKDVLVELVEGKNKIQVSVHNESGVESLRETYELVYNGEVEKSDLYLVTIGVSNYQNNEFDLKYAAKDAEDVLNEIAKSDHLYKQVHSKMLLNEEVTKENVMELESFLAKANENDAVIIFVAGHGLLDENLDYFYATHDIDFNDPSEKGVSYDMLEELIAAVKAYQKLLIMDTCHSGELDKEEVEENKNEDVRLGDVEFRAVGAGVRQKEGFGFENAGELMESMFVDVRKGTGATVISSAGGAEFAMESAEWKNGLFTYCLLNGLKSRSADQNRDGQIHVSELRSYVYDEVTKLSGGKQRPTARAENLSIDYRVW</sequence>
<organism evidence="6 7">
    <name type="scientific">Parvicella tangerina</name>
    <dbReference type="NCBI Taxonomy" id="2829795"/>
    <lineage>
        <taxon>Bacteria</taxon>
        <taxon>Pseudomonadati</taxon>
        <taxon>Bacteroidota</taxon>
        <taxon>Flavobacteriia</taxon>
        <taxon>Flavobacteriales</taxon>
        <taxon>Parvicellaceae</taxon>
        <taxon>Parvicella</taxon>
    </lineage>
</organism>
<dbReference type="PANTHER" id="PTHR19879:SF9">
    <property type="entry name" value="TRANSCRIPTION INITIATION FACTOR TFIID SUBUNIT 5"/>
    <property type="match status" value="1"/>
</dbReference>
<dbReference type="SUPFAM" id="SSF82171">
    <property type="entry name" value="DPP6 N-terminal domain-like"/>
    <property type="match status" value="1"/>
</dbReference>
<dbReference type="PROSITE" id="PS00678">
    <property type="entry name" value="WD_REPEATS_1"/>
    <property type="match status" value="3"/>
</dbReference>
<feature type="repeat" description="WD" evidence="3">
    <location>
        <begin position="448"/>
        <end position="489"/>
    </location>
</feature>
<dbReference type="SUPFAM" id="SSF52129">
    <property type="entry name" value="Caspase-like"/>
    <property type="match status" value="1"/>
</dbReference>
<keyword evidence="4" id="KW-0732">Signal</keyword>
<dbReference type="InterPro" id="IPR011600">
    <property type="entry name" value="Pept_C14_caspase"/>
</dbReference>
<dbReference type="Gene3D" id="3.40.50.1460">
    <property type="match status" value="1"/>
</dbReference>
<dbReference type="InterPro" id="IPR001680">
    <property type="entry name" value="WD40_rpt"/>
</dbReference>
<feature type="repeat" description="WD" evidence="3">
    <location>
        <begin position="582"/>
        <end position="623"/>
    </location>
</feature>
<dbReference type="PROSITE" id="PS50082">
    <property type="entry name" value="WD_REPEATS_2"/>
    <property type="match status" value="8"/>
</dbReference>
<dbReference type="Pfam" id="PF00400">
    <property type="entry name" value="WD40"/>
    <property type="match status" value="6"/>
</dbReference>
<dbReference type="SUPFAM" id="SSF50998">
    <property type="entry name" value="Quinoprotein alcohol dehydrogenase-like"/>
    <property type="match status" value="1"/>
</dbReference>
<feature type="repeat" description="WD" evidence="3">
    <location>
        <begin position="26"/>
        <end position="67"/>
    </location>
</feature>
<dbReference type="SUPFAM" id="SSF50978">
    <property type="entry name" value="WD40 repeat-like"/>
    <property type="match status" value="1"/>
</dbReference>
<reference evidence="6" key="1">
    <citation type="submission" date="2021-04" db="EMBL/GenBank/DDBJ databases">
        <authorList>
            <person name="Rodrigo-Torres L."/>
            <person name="Arahal R. D."/>
            <person name="Lucena T."/>
        </authorList>
    </citation>
    <scope>NUCLEOTIDE SEQUENCE</scope>
    <source>
        <strain evidence="6">AS29M-1</strain>
    </source>
</reference>
<dbReference type="RefSeq" id="WP_258543214.1">
    <property type="nucleotide sequence ID" value="NZ_OU015584.1"/>
</dbReference>
<dbReference type="Pfam" id="PF00656">
    <property type="entry name" value="Peptidase_C14"/>
    <property type="match status" value="1"/>
</dbReference>
<protein>
    <recommendedName>
        <fullName evidence="5">Peptidase C14 caspase domain-containing protein</fullName>
    </recommendedName>
</protein>
<evidence type="ECO:0000256" key="2">
    <source>
        <dbReference type="ARBA" id="ARBA00022737"/>
    </source>
</evidence>
<keyword evidence="2" id="KW-0677">Repeat</keyword>
<dbReference type="InterPro" id="IPR036322">
    <property type="entry name" value="WD40_repeat_dom_sf"/>
</dbReference>
<dbReference type="PRINTS" id="PR00320">
    <property type="entry name" value="GPROTEINBRPT"/>
</dbReference>
<feature type="chain" id="PRO_5036719652" description="Peptidase C14 caspase domain-containing protein" evidence="4">
    <location>
        <begin position="19"/>
        <end position="1089"/>
    </location>
</feature>
<feature type="repeat" description="WD" evidence="3">
    <location>
        <begin position="533"/>
        <end position="561"/>
    </location>
</feature>
<feature type="repeat" description="WD" evidence="3">
    <location>
        <begin position="406"/>
        <end position="447"/>
    </location>
</feature>
<dbReference type="Gene3D" id="2.130.10.10">
    <property type="entry name" value="YVTN repeat-like/Quinoprotein amine dehydrogenase"/>
    <property type="match status" value="4"/>
</dbReference>
<proteinExistence type="predicted"/>
<dbReference type="PROSITE" id="PS50294">
    <property type="entry name" value="WD_REPEATS_REGION"/>
    <property type="match status" value="4"/>
</dbReference>
<feature type="domain" description="Peptidase C14 caspase" evidence="5">
    <location>
        <begin position="823"/>
        <end position="1082"/>
    </location>
</feature>
<feature type="repeat" description="WD" evidence="3">
    <location>
        <begin position="326"/>
        <end position="367"/>
    </location>
</feature>
<evidence type="ECO:0000313" key="7">
    <source>
        <dbReference type="Proteomes" id="UP000683507"/>
    </source>
</evidence>
<name>A0A916NE32_9FLAO</name>
<evidence type="ECO:0000313" key="6">
    <source>
        <dbReference type="EMBL" id="CAG5086141.1"/>
    </source>
</evidence>
<dbReference type="InterPro" id="IPR015943">
    <property type="entry name" value="WD40/YVTN_repeat-like_dom_sf"/>
</dbReference>
<accession>A0A916NE32</accession>
<dbReference type="Proteomes" id="UP000683507">
    <property type="component" value="Chromosome"/>
</dbReference>
<feature type="signal peptide" evidence="4">
    <location>
        <begin position="1"/>
        <end position="18"/>
    </location>
</feature>
<keyword evidence="7" id="KW-1185">Reference proteome</keyword>
<evidence type="ECO:0000256" key="1">
    <source>
        <dbReference type="ARBA" id="ARBA00022574"/>
    </source>
</evidence>
<dbReference type="KEGG" id="ptan:CRYO30217_03022"/>
<dbReference type="InterPro" id="IPR011047">
    <property type="entry name" value="Quinoprotein_ADH-like_sf"/>
</dbReference>
<dbReference type="EMBL" id="OU015584">
    <property type="protein sequence ID" value="CAG5086141.1"/>
    <property type="molecule type" value="Genomic_DNA"/>
</dbReference>
<dbReference type="InterPro" id="IPR029030">
    <property type="entry name" value="Caspase-like_dom_sf"/>
</dbReference>
<dbReference type="AlphaFoldDB" id="A0A916NE32"/>